<evidence type="ECO:0000256" key="6">
    <source>
        <dbReference type="ARBA" id="ARBA00022692"/>
    </source>
</evidence>
<reference evidence="13 14" key="1">
    <citation type="journal article" date="2012" name="J. Bacteriol.">
        <title>Draft Genome Sequence of the Soil Bacterium Burkholderia terrae Strain BS001, Which Interacts with Fungal Surface Structures.</title>
        <authorList>
            <person name="Nazir R."/>
            <person name="Hansen M.A."/>
            <person name="Sorensen S."/>
            <person name="van Elsas J.D."/>
        </authorList>
    </citation>
    <scope>NUCLEOTIDE SEQUENCE [LARGE SCALE GENOMIC DNA]</scope>
    <source>
        <strain evidence="13 14">BS001</strain>
    </source>
</reference>
<evidence type="ECO:0000256" key="1">
    <source>
        <dbReference type="ARBA" id="ARBA00000085"/>
    </source>
</evidence>
<evidence type="ECO:0000313" key="13">
    <source>
        <dbReference type="EMBL" id="EIM94749.1"/>
    </source>
</evidence>
<dbReference type="InterPro" id="IPR036097">
    <property type="entry name" value="HisK_dim/P_sf"/>
</dbReference>
<keyword evidence="9 11" id="KW-0472">Membrane</keyword>
<dbReference type="PANTHER" id="PTHR45436">
    <property type="entry name" value="SENSOR HISTIDINE KINASE YKOH"/>
    <property type="match status" value="1"/>
</dbReference>
<dbReference type="CDD" id="cd00082">
    <property type="entry name" value="HisKA"/>
    <property type="match status" value="1"/>
</dbReference>
<proteinExistence type="predicted"/>
<dbReference type="PROSITE" id="PS50109">
    <property type="entry name" value="HIS_KIN"/>
    <property type="match status" value="1"/>
</dbReference>
<gene>
    <name evidence="13" type="ORF">WQE_42904</name>
</gene>
<dbReference type="GO" id="GO:0016301">
    <property type="term" value="F:kinase activity"/>
    <property type="evidence" value="ECO:0007669"/>
    <property type="project" value="UniProtKB-KW"/>
</dbReference>
<keyword evidence="14" id="KW-1185">Reference proteome</keyword>
<name>A0ABN0F802_9BURK</name>
<evidence type="ECO:0000256" key="9">
    <source>
        <dbReference type="ARBA" id="ARBA00023136"/>
    </source>
</evidence>
<dbReference type="Pfam" id="PF00512">
    <property type="entry name" value="HisKA"/>
    <property type="match status" value="1"/>
</dbReference>
<dbReference type="InterPro" id="IPR005467">
    <property type="entry name" value="His_kinase_dom"/>
</dbReference>
<dbReference type="InterPro" id="IPR003661">
    <property type="entry name" value="HisK_dim/P_dom"/>
</dbReference>
<dbReference type="RefSeq" id="WP_009770324.1">
    <property type="nucleotide sequence ID" value="NZ_AKAU01000261.1"/>
</dbReference>
<dbReference type="SUPFAM" id="SSF47384">
    <property type="entry name" value="Homodimeric domain of signal transducing histidine kinase"/>
    <property type="match status" value="1"/>
</dbReference>
<keyword evidence="6 11" id="KW-0812">Transmembrane</keyword>
<evidence type="ECO:0000256" key="10">
    <source>
        <dbReference type="SAM" id="MobiDB-lite"/>
    </source>
</evidence>
<dbReference type="InterPro" id="IPR004358">
    <property type="entry name" value="Sig_transdc_His_kin-like_C"/>
</dbReference>
<accession>A0ABN0F802</accession>
<dbReference type="EMBL" id="AKAU01000261">
    <property type="protein sequence ID" value="EIM94749.1"/>
    <property type="molecule type" value="Genomic_DNA"/>
</dbReference>
<sequence length="416" mass="44840">MYQGFAANSLRRRLCLWLLCASVLFGLAGAAGAFLVVRGAEEQVELAQNAAPQATKHVAVTQAGTAVPGGEHRIETGELGLRGIAPIVMSLLLLSLANALIVWRCLRPLDRLRSLAASIDLERPRPTRFADAPWELRPVVDAIDQLATRLLATGEAQRLFTRNAAHVLRTPIAAIRVQVANLNNGPVGQREERLAELQQGAERLALLASQLLDLANADGEAPGGVIVEVALRRIVYDVVAHLFPFAVERDVDLGAGRIQEVKVRASEADLRKLLDNIVDNAIRYSGAGAHVDVTVSRIDDLAVIEVTDDGPGMADWEIDQVFERFQRSEANQSPGSGLGLPIAKALVERYGGRITLNTRSLWTTGVIVRIELPALPNRASATGPDGRQQARASSDSNTCRRPDASPSDPGQSGFRR</sequence>
<dbReference type="SMART" id="SM00387">
    <property type="entry name" value="HATPase_c"/>
    <property type="match status" value="1"/>
</dbReference>
<evidence type="ECO:0000256" key="8">
    <source>
        <dbReference type="ARBA" id="ARBA00022989"/>
    </source>
</evidence>
<keyword evidence="5" id="KW-0808">Transferase</keyword>
<evidence type="ECO:0000256" key="5">
    <source>
        <dbReference type="ARBA" id="ARBA00022679"/>
    </source>
</evidence>
<feature type="domain" description="Histidine kinase" evidence="12">
    <location>
        <begin position="163"/>
        <end position="376"/>
    </location>
</feature>
<comment type="catalytic activity">
    <reaction evidence="1">
        <text>ATP + protein L-histidine = ADP + protein N-phospho-L-histidine.</text>
        <dbReference type="EC" id="2.7.13.3"/>
    </reaction>
</comment>
<dbReference type="SMART" id="SM00388">
    <property type="entry name" value="HisKA"/>
    <property type="match status" value="1"/>
</dbReference>
<dbReference type="SUPFAM" id="SSF55874">
    <property type="entry name" value="ATPase domain of HSP90 chaperone/DNA topoisomerase II/histidine kinase"/>
    <property type="match status" value="1"/>
</dbReference>
<evidence type="ECO:0000259" key="12">
    <source>
        <dbReference type="PROSITE" id="PS50109"/>
    </source>
</evidence>
<protein>
    <recommendedName>
        <fullName evidence="3">histidine kinase</fullName>
        <ecNumber evidence="3">2.7.13.3</ecNumber>
    </recommendedName>
</protein>
<keyword evidence="4" id="KW-0597">Phosphoprotein</keyword>
<dbReference type="PANTHER" id="PTHR45436:SF5">
    <property type="entry name" value="SENSOR HISTIDINE KINASE TRCS"/>
    <property type="match status" value="1"/>
</dbReference>
<feature type="region of interest" description="Disordered" evidence="10">
    <location>
        <begin position="377"/>
        <end position="416"/>
    </location>
</feature>
<dbReference type="Gene3D" id="3.30.565.10">
    <property type="entry name" value="Histidine kinase-like ATPase, C-terminal domain"/>
    <property type="match status" value="1"/>
</dbReference>
<dbReference type="Gene3D" id="1.10.287.130">
    <property type="match status" value="1"/>
</dbReference>
<dbReference type="InterPro" id="IPR003594">
    <property type="entry name" value="HATPase_dom"/>
</dbReference>
<dbReference type="InterPro" id="IPR036890">
    <property type="entry name" value="HATPase_C_sf"/>
</dbReference>
<evidence type="ECO:0000256" key="7">
    <source>
        <dbReference type="ARBA" id="ARBA00022777"/>
    </source>
</evidence>
<feature type="transmembrane region" description="Helical" evidence="11">
    <location>
        <begin position="83"/>
        <end position="103"/>
    </location>
</feature>
<dbReference type="PRINTS" id="PR00344">
    <property type="entry name" value="BCTRLSENSOR"/>
</dbReference>
<keyword evidence="7 13" id="KW-0418">Kinase</keyword>
<comment type="caution">
    <text evidence="13">The sequence shown here is derived from an EMBL/GenBank/DDBJ whole genome shotgun (WGS) entry which is preliminary data.</text>
</comment>
<evidence type="ECO:0000313" key="14">
    <source>
        <dbReference type="Proteomes" id="UP000004980"/>
    </source>
</evidence>
<evidence type="ECO:0000256" key="4">
    <source>
        <dbReference type="ARBA" id="ARBA00022553"/>
    </source>
</evidence>
<dbReference type="InterPro" id="IPR050428">
    <property type="entry name" value="TCS_sensor_his_kinase"/>
</dbReference>
<dbReference type="EC" id="2.7.13.3" evidence="3"/>
<evidence type="ECO:0000256" key="3">
    <source>
        <dbReference type="ARBA" id="ARBA00012438"/>
    </source>
</evidence>
<comment type="subcellular location">
    <subcellularLocation>
        <location evidence="2">Membrane</location>
    </subcellularLocation>
</comment>
<evidence type="ECO:0000256" key="11">
    <source>
        <dbReference type="SAM" id="Phobius"/>
    </source>
</evidence>
<evidence type="ECO:0000256" key="2">
    <source>
        <dbReference type="ARBA" id="ARBA00004370"/>
    </source>
</evidence>
<dbReference type="CDD" id="cd00075">
    <property type="entry name" value="HATPase"/>
    <property type="match status" value="1"/>
</dbReference>
<keyword evidence="8 11" id="KW-1133">Transmembrane helix</keyword>
<organism evidence="13 14">
    <name type="scientific">Paraburkholderia hospita</name>
    <dbReference type="NCBI Taxonomy" id="169430"/>
    <lineage>
        <taxon>Bacteria</taxon>
        <taxon>Pseudomonadati</taxon>
        <taxon>Pseudomonadota</taxon>
        <taxon>Betaproteobacteria</taxon>
        <taxon>Burkholderiales</taxon>
        <taxon>Burkholderiaceae</taxon>
        <taxon>Paraburkholderia</taxon>
    </lineage>
</organism>
<dbReference type="Proteomes" id="UP000004980">
    <property type="component" value="Unassembled WGS sequence"/>
</dbReference>
<dbReference type="Pfam" id="PF02518">
    <property type="entry name" value="HATPase_c"/>
    <property type="match status" value="1"/>
</dbReference>